<name>A0A9X7JTW1_9ACTN</name>
<keyword evidence="2" id="KW-1185">Reference proteome</keyword>
<dbReference type="Proteomes" id="UP000242427">
    <property type="component" value="Unassembled WGS sequence"/>
</dbReference>
<gene>
    <name evidence="1" type="ORF">B7P34_06765</name>
</gene>
<proteinExistence type="predicted"/>
<evidence type="ECO:0000313" key="2">
    <source>
        <dbReference type="Proteomes" id="UP000242427"/>
    </source>
</evidence>
<reference evidence="1 2" key="1">
    <citation type="submission" date="2018-03" db="EMBL/GenBank/DDBJ databases">
        <title>Chitinolytic properties of Streptosporangium nondiastaticum TBG75A20.</title>
        <authorList>
            <person name="Gayathri V."/>
            <person name="Shiburaj S."/>
        </authorList>
    </citation>
    <scope>NUCLEOTIDE SEQUENCE [LARGE SCALE GENOMIC DNA]</scope>
    <source>
        <strain evidence="1 2">TBG75A20</strain>
    </source>
</reference>
<dbReference type="RefSeq" id="WP_106674880.1">
    <property type="nucleotide sequence ID" value="NZ_PXWG01000009.1"/>
</dbReference>
<comment type="caution">
    <text evidence="1">The sequence shown here is derived from an EMBL/GenBank/DDBJ whole genome shotgun (WGS) entry which is preliminary data.</text>
</comment>
<dbReference type="AlphaFoldDB" id="A0A9X7JTW1"/>
<protein>
    <submittedName>
        <fullName evidence="1">Phage capsid protein</fullName>
    </submittedName>
</protein>
<dbReference type="Pfam" id="PF05133">
    <property type="entry name" value="SPP1_portal"/>
    <property type="match status" value="1"/>
</dbReference>
<organism evidence="1 2">
    <name type="scientific">Streptosporangium nondiastaticum</name>
    <dbReference type="NCBI Taxonomy" id="35764"/>
    <lineage>
        <taxon>Bacteria</taxon>
        <taxon>Bacillati</taxon>
        <taxon>Actinomycetota</taxon>
        <taxon>Actinomycetes</taxon>
        <taxon>Streptosporangiales</taxon>
        <taxon>Streptosporangiaceae</taxon>
        <taxon>Streptosporangium</taxon>
    </lineage>
</organism>
<dbReference type="EMBL" id="PXWG01000009">
    <property type="protein sequence ID" value="PSJ29564.1"/>
    <property type="molecule type" value="Genomic_DNA"/>
</dbReference>
<sequence>MSTPALPTLALADAEAATLSRMVATAAEDTWRLRTLDDYFTGLSRMANLGIAVPPALQAVRTVTGWPRIIVDALDERLDIDSLKCPDDAGAEAAVGAIWDANDLAVESQLAHQDALVYGRSYLAVGVDEWGDPLVSVESPQHMSVDYDVRTRTVRAALRLITAGSQRSATLYLPDQTVYLEGSGTGWTVADRQPHSLGVVPVIRLANRQRIADRRGSSEITEEVRALTDAACRTLLGQEIAREFFAAPQRYVLGASEGSFQGPDGTQRSAWETYIGRYLALERDEDGAVPEVGQFPAYDPGVYGRIVDTYARLVAGVTALPAHMLGYTTDNPASAEAIRSAEARLIKKAERRQRSFSGPWSRAMRLALQLTGATAPVPTVNVQWRDPSTPTVAAQADATTKLVAAGVLPADSEVTLERAGIDRAQRQRIAADRARSAGRDALDQIARTLTSDSRASKADYQAAA</sequence>
<evidence type="ECO:0000313" key="1">
    <source>
        <dbReference type="EMBL" id="PSJ29564.1"/>
    </source>
</evidence>
<accession>A0A9X7JTW1</accession>
<dbReference type="OrthoDB" id="1780383at2"/>
<dbReference type="InterPro" id="IPR021145">
    <property type="entry name" value="Portal_protein_SPP1_Gp6-like"/>
</dbReference>